<proteinExistence type="predicted"/>
<gene>
    <name evidence="2" type="ORF">H3V53_18410</name>
</gene>
<organism evidence="2 3">
    <name type="scientific">Paraburkholderia bengalensis</name>
    <dbReference type="NCBI Taxonomy" id="2747562"/>
    <lineage>
        <taxon>Bacteria</taxon>
        <taxon>Pseudomonadati</taxon>
        <taxon>Pseudomonadota</taxon>
        <taxon>Betaproteobacteria</taxon>
        <taxon>Burkholderiales</taxon>
        <taxon>Burkholderiaceae</taxon>
        <taxon>Paraburkholderia</taxon>
    </lineage>
</organism>
<reference evidence="2 3" key="1">
    <citation type="journal article" date="2022" name="Arch. Microbiol.">
        <title>Paraburkholderia bengalensis sp. nov. isolated from roots of Oryza sativa, IR64.</title>
        <authorList>
            <person name="Nag P."/>
            <person name="Mondal N."/>
            <person name="Sarkar J."/>
            <person name="Das S."/>
        </authorList>
    </citation>
    <scope>NUCLEOTIDE SEQUENCE [LARGE SCALE GENOMIC DNA]</scope>
    <source>
        <strain evidence="2 3">IR64_4_BI</strain>
    </source>
</reference>
<dbReference type="Proteomes" id="UP001386437">
    <property type="component" value="Unassembled WGS sequence"/>
</dbReference>
<protein>
    <submittedName>
        <fullName evidence="2">Uncharacterized protein</fullName>
    </submittedName>
</protein>
<name>A0ABU8IUD3_9BURK</name>
<feature type="region of interest" description="Disordered" evidence="1">
    <location>
        <begin position="35"/>
        <end position="59"/>
    </location>
</feature>
<dbReference type="RefSeq" id="WP_336599208.1">
    <property type="nucleotide sequence ID" value="NZ_JACFYJ010000029.1"/>
</dbReference>
<evidence type="ECO:0000313" key="3">
    <source>
        <dbReference type="Proteomes" id="UP001386437"/>
    </source>
</evidence>
<evidence type="ECO:0000256" key="1">
    <source>
        <dbReference type="SAM" id="MobiDB-lite"/>
    </source>
</evidence>
<accession>A0ABU8IUD3</accession>
<keyword evidence="3" id="KW-1185">Reference proteome</keyword>
<feature type="compositionally biased region" description="Basic and acidic residues" evidence="1">
    <location>
        <begin position="35"/>
        <end position="49"/>
    </location>
</feature>
<comment type="caution">
    <text evidence="2">The sequence shown here is derived from an EMBL/GenBank/DDBJ whole genome shotgun (WGS) entry which is preliminary data.</text>
</comment>
<dbReference type="EMBL" id="JACFYJ010000029">
    <property type="protein sequence ID" value="MEI5999111.1"/>
    <property type="molecule type" value="Genomic_DNA"/>
</dbReference>
<sequence length="89" mass="9807">MVDIENLEIHGAASVVGVPVENQCRGIRAAKKRGETLDEKKPARLERAESISGGDMEETGTTIHATLMRRNNFLRENPNFFSGPICPDI</sequence>
<evidence type="ECO:0000313" key="2">
    <source>
        <dbReference type="EMBL" id="MEI5999111.1"/>
    </source>
</evidence>